<dbReference type="RefSeq" id="WP_233132547.1">
    <property type="nucleotide sequence ID" value="NZ_BSPO01000002.1"/>
</dbReference>
<organism evidence="12 13">
    <name type="scientific">Paraferrimonas haliotis</name>
    <dbReference type="NCBI Taxonomy" id="2013866"/>
    <lineage>
        <taxon>Bacteria</taxon>
        <taxon>Pseudomonadati</taxon>
        <taxon>Pseudomonadota</taxon>
        <taxon>Gammaproteobacteria</taxon>
        <taxon>Alteromonadales</taxon>
        <taxon>Ferrimonadaceae</taxon>
        <taxon>Paraferrimonas</taxon>
    </lineage>
</organism>
<dbReference type="GO" id="GO:0016020">
    <property type="term" value="C:membrane"/>
    <property type="evidence" value="ECO:0007669"/>
    <property type="project" value="UniProtKB-SubCell"/>
</dbReference>
<keyword evidence="13" id="KW-1185">Reference proteome</keyword>
<comment type="cofactor">
    <cofactor evidence="1">
        <name>heme</name>
        <dbReference type="ChEBI" id="CHEBI:30413"/>
    </cofactor>
</comment>
<evidence type="ECO:0000256" key="10">
    <source>
        <dbReference type="PIRSR" id="PIRSR000177-1"/>
    </source>
</evidence>
<gene>
    <name evidence="12" type="primary">frdC</name>
    <name evidence="12" type="ORF">GCM10007894_14140</name>
</gene>
<dbReference type="NCBIfam" id="NF010072">
    <property type="entry name" value="PRK13553.1"/>
    <property type="match status" value="1"/>
</dbReference>
<feature type="transmembrane region" description="Helical" evidence="11">
    <location>
        <begin position="12"/>
        <end position="35"/>
    </location>
</feature>
<dbReference type="SUPFAM" id="SSF81343">
    <property type="entry name" value="Fumarate reductase respiratory complex transmembrane subunits"/>
    <property type="match status" value="1"/>
</dbReference>
<dbReference type="EMBL" id="BSPO01000002">
    <property type="protein sequence ID" value="GLS83437.1"/>
    <property type="molecule type" value="Genomic_DNA"/>
</dbReference>
<dbReference type="NCBIfam" id="NF010073">
    <property type="entry name" value="PRK13554.1"/>
    <property type="match status" value="1"/>
</dbReference>
<feature type="transmembrane region" description="Helical" evidence="11">
    <location>
        <begin position="67"/>
        <end position="88"/>
    </location>
</feature>
<comment type="subcellular location">
    <subcellularLocation>
        <location evidence="3">Membrane</location>
    </subcellularLocation>
</comment>
<reference evidence="12 13" key="1">
    <citation type="journal article" date="2014" name="Int. J. Syst. Evol. Microbiol.">
        <title>Complete genome sequence of Corynebacterium casei LMG S-19264T (=DSM 44701T), isolated from a smear-ripened cheese.</title>
        <authorList>
            <consortium name="US DOE Joint Genome Institute (JGI-PGF)"/>
            <person name="Walter F."/>
            <person name="Albersmeier A."/>
            <person name="Kalinowski J."/>
            <person name="Ruckert C."/>
        </authorList>
    </citation>
    <scope>NUCLEOTIDE SEQUENCE [LARGE SCALE GENOMIC DNA]</scope>
    <source>
        <strain evidence="12 13">NBRC 112785</strain>
    </source>
</reference>
<keyword evidence="6 10" id="KW-0479">Metal-binding</keyword>
<evidence type="ECO:0000256" key="2">
    <source>
        <dbReference type="ARBA" id="ARBA00004050"/>
    </source>
</evidence>
<feature type="transmembrane region" description="Helical" evidence="11">
    <location>
        <begin position="158"/>
        <end position="177"/>
    </location>
</feature>
<feature type="transmembrane region" description="Helical" evidence="11">
    <location>
        <begin position="197"/>
        <end position="217"/>
    </location>
</feature>
<evidence type="ECO:0000256" key="8">
    <source>
        <dbReference type="ARBA" id="ARBA00023004"/>
    </source>
</evidence>
<accession>A0AA37TKZ7</accession>
<evidence type="ECO:0000256" key="3">
    <source>
        <dbReference type="ARBA" id="ARBA00004370"/>
    </source>
</evidence>
<evidence type="ECO:0000256" key="5">
    <source>
        <dbReference type="ARBA" id="ARBA00022692"/>
    </source>
</evidence>
<comment type="function">
    <text evidence="2">Membrane-anchoring subunit of succinate dehydrogenase (SDH).</text>
</comment>
<dbReference type="InterPro" id="IPR004224">
    <property type="entry name" value="Fum_red_B_TM"/>
</dbReference>
<evidence type="ECO:0000256" key="7">
    <source>
        <dbReference type="ARBA" id="ARBA00022989"/>
    </source>
</evidence>
<feature type="transmembrane region" description="Helical" evidence="11">
    <location>
        <begin position="115"/>
        <end position="138"/>
    </location>
</feature>
<dbReference type="GO" id="GO:0006099">
    <property type="term" value="P:tricarboxylic acid cycle"/>
    <property type="evidence" value="ECO:0007669"/>
    <property type="project" value="InterPro"/>
</dbReference>
<evidence type="ECO:0000256" key="4">
    <source>
        <dbReference type="ARBA" id="ARBA00022617"/>
    </source>
</evidence>
<evidence type="ECO:0000313" key="12">
    <source>
        <dbReference type="EMBL" id="GLS83437.1"/>
    </source>
</evidence>
<name>A0AA37TKZ7_9GAMM</name>
<keyword evidence="7 11" id="KW-1133">Transmembrane helix</keyword>
<evidence type="ECO:0000256" key="6">
    <source>
        <dbReference type="ARBA" id="ARBA00022723"/>
    </source>
</evidence>
<proteinExistence type="predicted"/>
<evidence type="ECO:0000256" key="9">
    <source>
        <dbReference type="ARBA" id="ARBA00023136"/>
    </source>
</evidence>
<dbReference type="Pfam" id="PF01127">
    <property type="entry name" value="Sdh_cyt"/>
    <property type="match status" value="1"/>
</dbReference>
<feature type="binding site" description="axial binding residue" evidence="10">
    <location>
        <position position="133"/>
    </location>
    <ligand>
        <name>heme b</name>
        <dbReference type="ChEBI" id="CHEBI:60344"/>
        <label>bD</label>
    </ligand>
    <ligandPart>
        <name>Fe</name>
        <dbReference type="ChEBI" id="CHEBI:18248"/>
    </ligandPart>
</feature>
<evidence type="ECO:0000313" key="13">
    <source>
        <dbReference type="Proteomes" id="UP001157439"/>
    </source>
</evidence>
<protein>
    <submittedName>
        <fullName evidence="12">Fumarate reductase</fullName>
    </submittedName>
</protein>
<sequence>MKPQLPVGPNQARIDLLQSVTGALMALFLIVHIHFESSILLGKDAFFAVVQILEGGLFTDDGLGRMWVTRVFSGFMLLLFIAHAAAALRRFPTRYRHWKALRQQMSVVKHGDTQLWFWQMLTGFLLFFLVSVHLFTMLLNPEIGPHYSAARVVHEHAWLLYLLLLPAVVFHAMIGLYRVALKWGVVANRSRAKKVALFMCAYLMLMGLASLLGYVAIGLDLPLNFEPFGPAH</sequence>
<dbReference type="GO" id="GO:0046872">
    <property type="term" value="F:metal ion binding"/>
    <property type="evidence" value="ECO:0007669"/>
    <property type="project" value="UniProtKB-KW"/>
</dbReference>
<evidence type="ECO:0000256" key="1">
    <source>
        <dbReference type="ARBA" id="ARBA00001971"/>
    </source>
</evidence>
<feature type="binding site" description="axial binding residue" evidence="10">
    <location>
        <position position="32"/>
    </location>
    <ligand>
        <name>heme b</name>
        <dbReference type="ChEBI" id="CHEBI:60344"/>
        <label>bD</label>
    </ligand>
    <ligandPart>
        <name>Fe</name>
        <dbReference type="ChEBI" id="CHEBI:18248"/>
    </ligandPart>
</feature>
<evidence type="ECO:0000256" key="11">
    <source>
        <dbReference type="SAM" id="Phobius"/>
    </source>
</evidence>
<keyword evidence="4 10" id="KW-0349">Heme</keyword>
<keyword evidence="8 10" id="KW-0408">Iron</keyword>
<comment type="caution">
    <text evidence="12">The sequence shown here is derived from an EMBL/GenBank/DDBJ whole genome shotgun (WGS) entry which is preliminary data.</text>
</comment>
<feature type="binding site" description="axial binding residue" evidence="10">
    <location>
        <position position="171"/>
    </location>
    <ligand>
        <name>heme b</name>
        <dbReference type="ChEBI" id="CHEBI:60344"/>
        <label>bD</label>
    </ligand>
    <ligandPart>
        <name>Fe</name>
        <dbReference type="ChEBI" id="CHEBI:18248"/>
    </ligandPart>
</feature>
<feature type="binding site" description="axial binding residue" evidence="10">
    <location>
        <position position="83"/>
    </location>
    <ligand>
        <name>heme b</name>
        <dbReference type="ChEBI" id="CHEBI:60344"/>
        <label>bD</label>
    </ligand>
    <ligandPart>
        <name>Fe</name>
        <dbReference type="ChEBI" id="CHEBI:18248"/>
    </ligandPart>
</feature>
<dbReference type="AlphaFoldDB" id="A0AA37TKZ7"/>
<dbReference type="Gene3D" id="1.20.1300.10">
    <property type="entry name" value="Fumarate reductase/succinate dehydrogenase, transmembrane subunit"/>
    <property type="match status" value="1"/>
</dbReference>
<keyword evidence="5 11" id="KW-0812">Transmembrane</keyword>
<dbReference type="InterPro" id="IPR000701">
    <property type="entry name" value="SuccDH_FuR_B_TM-su"/>
</dbReference>
<dbReference type="PIRSF" id="PIRSF000177">
    <property type="entry name" value="Fumar_rd_cyt_b"/>
    <property type="match status" value="1"/>
</dbReference>
<dbReference type="InterPro" id="IPR034804">
    <property type="entry name" value="SQR/QFR_C/D"/>
</dbReference>
<keyword evidence="9 11" id="KW-0472">Membrane</keyword>
<dbReference type="Proteomes" id="UP001157439">
    <property type="component" value="Unassembled WGS sequence"/>
</dbReference>
<dbReference type="CDD" id="cd00581">
    <property type="entry name" value="QFR_TypeB_TM"/>
    <property type="match status" value="1"/>
</dbReference>